<organism evidence="5 6">
    <name type="scientific">Ciona intestinalis</name>
    <name type="common">Transparent sea squirt</name>
    <name type="synonym">Ascidia intestinalis</name>
    <dbReference type="NCBI Taxonomy" id="7719"/>
    <lineage>
        <taxon>Eukaryota</taxon>
        <taxon>Metazoa</taxon>
        <taxon>Chordata</taxon>
        <taxon>Tunicata</taxon>
        <taxon>Ascidiacea</taxon>
        <taxon>Phlebobranchia</taxon>
        <taxon>Cionidae</taxon>
        <taxon>Ciona</taxon>
    </lineage>
</organism>
<reference evidence="5" key="2">
    <citation type="journal article" date="2008" name="Genome Biol.">
        <title>Improved genome assembly and evidence-based global gene model set for the chordate Ciona intestinalis: new insight into intron and operon populations.</title>
        <authorList>
            <person name="Satou Y."/>
            <person name="Mineta K."/>
            <person name="Ogasawara M."/>
            <person name="Sasakura Y."/>
            <person name="Shoguchi E."/>
            <person name="Ueno K."/>
            <person name="Yamada L."/>
            <person name="Matsumoto J."/>
            <person name="Wasserscheid J."/>
            <person name="Dewar K."/>
            <person name="Wiley G.B."/>
            <person name="Macmil S.L."/>
            <person name="Roe B.A."/>
            <person name="Zeller R.W."/>
            <person name="Hastings K.E."/>
            <person name="Lemaire P."/>
            <person name="Lindquist E."/>
            <person name="Endo T."/>
            <person name="Hotta K."/>
            <person name="Inaba K."/>
        </authorList>
    </citation>
    <scope>NUCLEOTIDE SEQUENCE [LARGE SCALE GENOMIC DNA]</scope>
    <source>
        <strain evidence="5">wild type</strain>
    </source>
</reference>
<comment type="similarity">
    <text evidence="1">Belongs to the paired homeobox family. Unc-4 subfamily.</text>
</comment>
<evidence type="ECO:0000313" key="5">
    <source>
        <dbReference type="Ensembl" id="ENSCINP00000030816.1"/>
    </source>
</evidence>
<dbReference type="Ensembl" id="ENSCINT00000034944.1">
    <property type="protein sequence ID" value="ENSCINP00000030816.1"/>
    <property type="gene ID" value="ENSCING00000018015.1"/>
</dbReference>
<dbReference type="AlphaFoldDB" id="H2XMD3"/>
<evidence type="ECO:0000256" key="3">
    <source>
        <dbReference type="RuleBase" id="RU000682"/>
    </source>
</evidence>
<protein>
    <recommendedName>
        <fullName evidence="4">Homeobox domain-containing protein</fullName>
    </recommendedName>
</protein>
<evidence type="ECO:0000313" key="6">
    <source>
        <dbReference type="Proteomes" id="UP000008144"/>
    </source>
</evidence>
<feature type="domain" description="Homeobox" evidence="4">
    <location>
        <begin position="109"/>
        <end position="165"/>
    </location>
</feature>
<dbReference type="Gene3D" id="1.10.10.60">
    <property type="entry name" value="Homeodomain-like"/>
    <property type="match status" value="1"/>
</dbReference>
<evidence type="ECO:0000259" key="4">
    <source>
        <dbReference type="PROSITE" id="PS50071"/>
    </source>
</evidence>
<sequence>MYAPQPLVPSSMMTYPPPLYHRPSARFSLSPSAGNGGSGCPKNYYQHHVTNHAAAAAAAMYAGGAYDGFLQNYVPTDPCKQALMMASQAAGFTGMGNDYNACLDDSKPTKQRRARANYSQWQLEELERAFHTTHYPDIFMREALALRLDLIEARIQVCILSNRAK</sequence>
<dbReference type="Proteomes" id="UP000008144">
    <property type="component" value="Chromosome 11"/>
</dbReference>
<dbReference type="EMBL" id="EAAA01000755">
    <property type="status" value="NOT_ANNOTATED_CDS"/>
    <property type="molecule type" value="Genomic_DNA"/>
</dbReference>
<dbReference type="InParanoid" id="H2XMD3"/>
<keyword evidence="2 3" id="KW-0371">Homeobox</keyword>
<dbReference type="GeneTree" id="ENSGT00940000167841"/>
<proteinExistence type="inferred from homology"/>
<keyword evidence="6" id="KW-1185">Reference proteome</keyword>
<dbReference type="GO" id="GO:0010468">
    <property type="term" value="P:regulation of gene expression"/>
    <property type="evidence" value="ECO:0000318"/>
    <property type="project" value="GO_Central"/>
</dbReference>
<reference evidence="5" key="3">
    <citation type="submission" date="2025-08" db="UniProtKB">
        <authorList>
            <consortium name="Ensembl"/>
        </authorList>
    </citation>
    <scope>IDENTIFICATION</scope>
</reference>
<reference evidence="6" key="1">
    <citation type="journal article" date="2002" name="Science">
        <title>The draft genome of Ciona intestinalis: insights into chordate and vertebrate origins.</title>
        <authorList>
            <person name="Dehal P."/>
            <person name="Satou Y."/>
            <person name="Campbell R.K."/>
            <person name="Chapman J."/>
            <person name="Degnan B."/>
            <person name="De Tomaso A."/>
            <person name="Davidson B."/>
            <person name="Di Gregorio A."/>
            <person name="Gelpke M."/>
            <person name="Goodstein D.M."/>
            <person name="Harafuji N."/>
            <person name="Hastings K.E."/>
            <person name="Ho I."/>
            <person name="Hotta K."/>
            <person name="Huang W."/>
            <person name="Kawashima T."/>
            <person name="Lemaire P."/>
            <person name="Martinez D."/>
            <person name="Meinertzhagen I.A."/>
            <person name="Necula S."/>
            <person name="Nonaka M."/>
            <person name="Putnam N."/>
            <person name="Rash S."/>
            <person name="Saiga H."/>
            <person name="Satake M."/>
            <person name="Terry A."/>
            <person name="Yamada L."/>
            <person name="Wang H.G."/>
            <person name="Awazu S."/>
            <person name="Azumi K."/>
            <person name="Boore J."/>
            <person name="Branno M."/>
            <person name="Chin-Bow S."/>
            <person name="DeSantis R."/>
            <person name="Doyle S."/>
            <person name="Francino P."/>
            <person name="Keys D.N."/>
            <person name="Haga S."/>
            <person name="Hayashi H."/>
            <person name="Hino K."/>
            <person name="Imai K.S."/>
            <person name="Inaba K."/>
            <person name="Kano S."/>
            <person name="Kobayashi K."/>
            <person name="Kobayashi M."/>
            <person name="Lee B.I."/>
            <person name="Makabe K.W."/>
            <person name="Manohar C."/>
            <person name="Matassi G."/>
            <person name="Medina M."/>
            <person name="Mochizuki Y."/>
            <person name="Mount S."/>
            <person name="Morishita T."/>
            <person name="Miura S."/>
            <person name="Nakayama A."/>
            <person name="Nishizaka S."/>
            <person name="Nomoto H."/>
            <person name="Ohta F."/>
            <person name="Oishi K."/>
            <person name="Rigoutsos I."/>
            <person name="Sano M."/>
            <person name="Sasaki A."/>
            <person name="Sasakura Y."/>
            <person name="Shoguchi E."/>
            <person name="Shin-i T."/>
            <person name="Spagnuolo A."/>
            <person name="Stainier D."/>
            <person name="Suzuki M.M."/>
            <person name="Tassy O."/>
            <person name="Takatori N."/>
            <person name="Tokuoka M."/>
            <person name="Yagi K."/>
            <person name="Yoshizaki F."/>
            <person name="Wada S."/>
            <person name="Zhang C."/>
            <person name="Hyatt P.D."/>
            <person name="Larimer F."/>
            <person name="Detter C."/>
            <person name="Doggett N."/>
            <person name="Glavina T."/>
            <person name="Hawkins T."/>
            <person name="Richardson P."/>
            <person name="Lucas S."/>
            <person name="Kohara Y."/>
            <person name="Levine M."/>
            <person name="Satoh N."/>
            <person name="Rokhsar D.S."/>
        </authorList>
    </citation>
    <scope>NUCLEOTIDE SEQUENCE [LARGE SCALE GENOMIC DNA]</scope>
</reference>
<keyword evidence="2 3" id="KW-0539">Nucleus</keyword>
<dbReference type="PROSITE" id="PS50071">
    <property type="entry name" value="HOMEOBOX_2"/>
    <property type="match status" value="1"/>
</dbReference>
<dbReference type="Pfam" id="PF00046">
    <property type="entry name" value="Homeodomain"/>
    <property type="match status" value="1"/>
</dbReference>
<dbReference type="GO" id="GO:1990837">
    <property type="term" value="F:sequence-specific double-stranded DNA binding"/>
    <property type="evidence" value="ECO:0000318"/>
    <property type="project" value="GO_Central"/>
</dbReference>
<evidence type="ECO:0000256" key="2">
    <source>
        <dbReference type="PROSITE-ProRule" id="PRU00108"/>
    </source>
</evidence>
<keyword evidence="2 3" id="KW-0238">DNA-binding</keyword>
<reference evidence="5" key="4">
    <citation type="submission" date="2025-09" db="UniProtKB">
        <authorList>
            <consortium name="Ensembl"/>
        </authorList>
    </citation>
    <scope>IDENTIFICATION</scope>
</reference>
<dbReference type="InterPro" id="IPR009057">
    <property type="entry name" value="Homeodomain-like_sf"/>
</dbReference>
<comment type="subcellular location">
    <subcellularLocation>
        <location evidence="2 3">Nucleus</location>
    </subcellularLocation>
</comment>
<dbReference type="PANTHER" id="PTHR46799:SF2">
    <property type="entry name" value="HOMEOBOX DOMAIN-CONTAINING PROTEIN"/>
    <property type="match status" value="1"/>
</dbReference>
<dbReference type="SMART" id="SM00389">
    <property type="entry name" value="HOX"/>
    <property type="match status" value="1"/>
</dbReference>
<accession>H2XMD3</accession>
<dbReference type="CDD" id="cd00086">
    <property type="entry name" value="homeodomain"/>
    <property type="match status" value="1"/>
</dbReference>
<evidence type="ECO:0000256" key="1">
    <source>
        <dbReference type="ARBA" id="ARBA00038351"/>
    </source>
</evidence>
<dbReference type="HOGENOM" id="CLU_117696_0_0_1"/>
<dbReference type="InterPro" id="IPR001356">
    <property type="entry name" value="HD"/>
</dbReference>
<dbReference type="PANTHER" id="PTHR46799">
    <property type="entry name" value="HOMEOBOX PROTEIN UNC-4 HOMOLOG"/>
    <property type="match status" value="1"/>
</dbReference>
<dbReference type="STRING" id="7719.ENSCINP00000030816"/>
<dbReference type="SUPFAM" id="SSF46689">
    <property type="entry name" value="Homeodomain-like"/>
    <property type="match status" value="1"/>
</dbReference>
<dbReference type="GO" id="GO:0005634">
    <property type="term" value="C:nucleus"/>
    <property type="evidence" value="ECO:0007669"/>
    <property type="project" value="UniProtKB-SubCell"/>
</dbReference>
<name>H2XMD3_CIOIN</name>